<feature type="domain" description="PepSY" evidence="3">
    <location>
        <begin position="66"/>
        <end position="126"/>
    </location>
</feature>
<dbReference type="Pfam" id="PF03413">
    <property type="entry name" value="PepSY"/>
    <property type="match status" value="1"/>
</dbReference>
<feature type="region of interest" description="Disordered" evidence="1">
    <location>
        <begin position="24"/>
        <end position="97"/>
    </location>
</feature>
<dbReference type="EMBL" id="QEEZ01000009">
    <property type="protein sequence ID" value="PWC01718.1"/>
    <property type="molecule type" value="Genomic_DNA"/>
</dbReference>
<dbReference type="KEGG" id="cyz:C3B44_07815"/>
<protein>
    <recommendedName>
        <fullName evidence="3">PepSY domain-containing protein</fullName>
    </recommendedName>
</protein>
<gene>
    <name evidence="4" type="ORF">DF222_06335</name>
</gene>
<dbReference type="RefSeq" id="WP_108431884.1">
    <property type="nucleotide sequence ID" value="NZ_CP026947.1"/>
</dbReference>
<evidence type="ECO:0000256" key="2">
    <source>
        <dbReference type="SAM" id="SignalP"/>
    </source>
</evidence>
<sequence length="132" mass="14680">MLNRKLTMTAVAAAAGFALVACGGQDNAPAQNEQSNQQTNEQSQPQDQNQDQTQDQSQDQSSAETLSQDEAEQIALDDAGVTREDVTQWDRSELDQDDGVQMWEIEFDVNQSEYEYDIDAVSGDILQKDFDN</sequence>
<proteinExistence type="predicted"/>
<feature type="chain" id="PRO_5038773830" description="PepSY domain-containing protein" evidence="2">
    <location>
        <begin position="24"/>
        <end position="132"/>
    </location>
</feature>
<dbReference type="Proteomes" id="UP000244989">
    <property type="component" value="Unassembled WGS sequence"/>
</dbReference>
<feature type="compositionally biased region" description="Basic and acidic residues" evidence="1">
    <location>
        <begin position="80"/>
        <end position="94"/>
    </location>
</feature>
<keyword evidence="5" id="KW-1185">Reference proteome</keyword>
<feature type="compositionally biased region" description="Low complexity" evidence="1">
    <location>
        <begin position="31"/>
        <end position="62"/>
    </location>
</feature>
<evidence type="ECO:0000259" key="3">
    <source>
        <dbReference type="Pfam" id="PF03413"/>
    </source>
</evidence>
<comment type="caution">
    <text evidence="4">The sequence shown here is derived from an EMBL/GenBank/DDBJ whole genome shotgun (WGS) entry which is preliminary data.</text>
</comment>
<dbReference type="AlphaFoldDB" id="A0A2U1T748"/>
<feature type="signal peptide" evidence="2">
    <location>
        <begin position="1"/>
        <end position="23"/>
    </location>
</feature>
<evidence type="ECO:0000313" key="5">
    <source>
        <dbReference type="Proteomes" id="UP000244989"/>
    </source>
</evidence>
<evidence type="ECO:0000313" key="4">
    <source>
        <dbReference type="EMBL" id="PWC01718.1"/>
    </source>
</evidence>
<name>A0A2U1T748_9CORY</name>
<organism evidence="4 5">
    <name type="scientific">Corynebacterium yudongzhengii</name>
    <dbReference type="NCBI Taxonomy" id="2080740"/>
    <lineage>
        <taxon>Bacteria</taxon>
        <taxon>Bacillati</taxon>
        <taxon>Actinomycetota</taxon>
        <taxon>Actinomycetes</taxon>
        <taxon>Mycobacteriales</taxon>
        <taxon>Corynebacteriaceae</taxon>
        <taxon>Corynebacterium</taxon>
    </lineage>
</organism>
<dbReference type="PROSITE" id="PS51257">
    <property type="entry name" value="PROKAR_LIPOPROTEIN"/>
    <property type="match status" value="1"/>
</dbReference>
<dbReference type="InterPro" id="IPR025711">
    <property type="entry name" value="PepSY"/>
</dbReference>
<dbReference type="Gene3D" id="3.10.450.40">
    <property type="match status" value="1"/>
</dbReference>
<keyword evidence="2" id="KW-0732">Signal</keyword>
<evidence type="ECO:0000256" key="1">
    <source>
        <dbReference type="SAM" id="MobiDB-lite"/>
    </source>
</evidence>
<dbReference type="OrthoDB" id="4426021at2"/>
<accession>A0A2U1T748</accession>
<reference evidence="5" key="1">
    <citation type="submission" date="2018-04" db="EMBL/GenBank/DDBJ databases">
        <authorList>
            <person name="Liu S."/>
            <person name="Wang Z."/>
            <person name="Li J."/>
        </authorList>
    </citation>
    <scope>NUCLEOTIDE SEQUENCE [LARGE SCALE GENOMIC DNA]</scope>
    <source>
        <strain evidence="5">2189</strain>
    </source>
</reference>